<dbReference type="Gene3D" id="1.10.150.20">
    <property type="entry name" value="5' to 3' exonuclease, C-terminal subdomain"/>
    <property type="match status" value="1"/>
</dbReference>
<feature type="binding site" evidence="16">
    <location>
        <position position="102"/>
    </location>
    <ligand>
        <name>Mg(2+)</name>
        <dbReference type="ChEBI" id="CHEBI:18420"/>
    </ligand>
</feature>
<dbReference type="SUPFAM" id="SSF100879">
    <property type="entry name" value="Lesion bypass DNA polymerase (Y-family), little finger domain"/>
    <property type="match status" value="1"/>
</dbReference>
<keyword evidence="8 16" id="KW-0235">DNA replication</keyword>
<dbReference type="PANTHER" id="PTHR11076:SF33">
    <property type="entry name" value="DNA POLYMERASE KAPPA"/>
    <property type="match status" value="1"/>
</dbReference>
<gene>
    <name evidence="16" type="primary">dinB</name>
    <name evidence="18" type="ORF">ACM44_13950</name>
</gene>
<protein>
    <recommendedName>
        <fullName evidence="16">DNA polymerase IV</fullName>
        <shortName evidence="16">Pol IV</shortName>
        <ecNumber evidence="16">2.7.7.7</ecNumber>
    </recommendedName>
</protein>
<name>A0A0J7IWG3_9FLAO</name>
<dbReference type="GO" id="GO:0009432">
    <property type="term" value="P:SOS response"/>
    <property type="evidence" value="ECO:0007669"/>
    <property type="project" value="TreeGrafter"/>
</dbReference>
<dbReference type="GO" id="GO:0003887">
    <property type="term" value="F:DNA-directed DNA polymerase activity"/>
    <property type="evidence" value="ECO:0007669"/>
    <property type="project" value="UniProtKB-UniRule"/>
</dbReference>
<dbReference type="GO" id="GO:0005829">
    <property type="term" value="C:cytosol"/>
    <property type="evidence" value="ECO:0007669"/>
    <property type="project" value="TreeGrafter"/>
</dbReference>
<feature type="site" description="Substrate discrimination" evidence="16">
    <location>
        <position position="14"/>
    </location>
</feature>
<dbReference type="NCBIfam" id="NF002677">
    <property type="entry name" value="PRK02406.1"/>
    <property type="match status" value="1"/>
</dbReference>
<dbReference type="InterPro" id="IPR022880">
    <property type="entry name" value="DNApol_IV"/>
</dbReference>
<comment type="catalytic activity">
    <reaction evidence="15 16">
        <text>DNA(n) + a 2'-deoxyribonucleoside 5'-triphosphate = DNA(n+1) + diphosphate</text>
        <dbReference type="Rhea" id="RHEA:22508"/>
        <dbReference type="Rhea" id="RHEA-COMP:17339"/>
        <dbReference type="Rhea" id="RHEA-COMP:17340"/>
        <dbReference type="ChEBI" id="CHEBI:33019"/>
        <dbReference type="ChEBI" id="CHEBI:61560"/>
        <dbReference type="ChEBI" id="CHEBI:173112"/>
        <dbReference type="EC" id="2.7.7.7"/>
    </reaction>
</comment>
<comment type="caution">
    <text evidence="18">The sequence shown here is derived from an EMBL/GenBank/DDBJ whole genome shotgun (WGS) entry which is preliminary data.</text>
</comment>
<evidence type="ECO:0000313" key="18">
    <source>
        <dbReference type="EMBL" id="KMQ70134.1"/>
    </source>
</evidence>
<dbReference type="InterPro" id="IPR043502">
    <property type="entry name" value="DNA/RNA_pol_sf"/>
</dbReference>
<evidence type="ECO:0000256" key="1">
    <source>
        <dbReference type="ARBA" id="ARBA00004496"/>
    </source>
</evidence>
<evidence type="ECO:0000256" key="9">
    <source>
        <dbReference type="ARBA" id="ARBA00022723"/>
    </source>
</evidence>
<dbReference type="Gene3D" id="3.30.70.270">
    <property type="match status" value="1"/>
</dbReference>
<dbReference type="HAMAP" id="MF_01113">
    <property type="entry name" value="DNApol_IV"/>
    <property type="match status" value="1"/>
</dbReference>
<sequence length="380" mass="43068">MKRTIAHMDLDTFFVSCERLKHSELIGKPIIIGGGDRGVVASCSYEARFFGVRSAMPMKMALRLCPDAKVIRGDMELYSKMSKEVTEIITEKVPVLEKASVDEFYLDLSGMDKFFGCYQWTTEIAESVTKNTGLPISFALSTNKTVSKIGTGEAKPVGRLEIKEDLVKPFLNPLSIRKIPMVGNVTFQLLSRIGIRKIQTLSEMPVDVLQQLIGKNGAELWKKANGIDETPVVQYSERKSISTETTFSQDSIDVENMKSILSKMVEELCFQLRREQWLTSVVTVKIRYANFDTETKQVKIPYTAVDHTISSYVRELFKKLYTRRMRLRLIGIRFSGLVHGNHQMNLFEDTEELINLYQAMDRMKIRFGKNAVGRASGISG</sequence>
<reference evidence="18 19" key="1">
    <citation type="journal article" date="2004" name="Int. J. Syst. Evol. Microbiol.">
        <title>Kaistella koreensis gen. nov., sp. nov., a novel member of the Chryseobacterium-Bergeyella-Riemerella branch.</title>
        <authorList>
            <person name="Kim M.K."/>
            <person name="Im W.T."/>
            <person name="Shin Y.K."/>
            <person name="Lim J.H."/>
            <person name="Kim S.H."/>
            <person name="Lee B.C."/>
            <person name="Park M.Y."/>
            <person name="Lee K.Y."/>
            <person name="Lee S.T."/>
        </authorList>
    </citation>
    <scope>NUCLEOTIDE SEQUENCE [LARGE SCALE GENOMIC DNA]</scope>
    <source>
        <strain evidence="18 19">CCUG 49689</strain>
    </source>
</reference>
<dbReference type="FunFam" id="3.30.1490.100:FF:000004">
    <property type="entry name" value="DNA polymerase IV"/>
    <property type="match status" value="1"/>
</dbReference>
<keyword evidence="5 16" id="KW-0963">Cytoplasm</keyword>
<dbReference type="Proteomes" id="UP000035900">
    <property type="component" value="Unassembled WGS sequence"/>
</dbReference>
<dbReference type="GO" id="GO:0000287">
    <property type="term" value="F:magnesium ion binding"/>
    <property type="evidence" value="ECO:0007669"/>
    <property type="project" value="UniProtKB-UniRule"/>
</dbReference>
<feature type="binding site" evidence="16">
    <location>
        <position position="9"/>
    </location>
    <ligand>
        <name>Mg(2+)</name>
        <dbReference type="ChEBI" id="CHEBI:18420"/>
    </ligand>
</feature>
<keyword evidence="12 16" id="KW-0239">DNA-directed DNA polymerase</keyword>
<dbReference type="InterPro" id="IPR050116">
    <property type="entry name" value="DNA_polymerase-Y"/>
</dbReference>
<dbReference type="RefSeq" id="WP_048500671.1">
    <property type="nucleotide sequence ID" value="NZ_LFNG01000031.1"/>
</dbReference>
<dbReference type="GO" id="GO:0006261">
    <property type="term" value="P:DNA-templated DNA replication"/>
    <property type="evidence" value="ECO:0007669"/>
    <property type="project" value="UniProtKB-UniRule"/>
</dbReference>
<dbReference type="EC" id="2.7.7.7" evidence="16"/>
<evidence type="ECO:0000256" key="12">
    <source>
        <dbReference type="ARBA" id="ARBA00022932"/>
    </source>
</evidence>
<dbReference type="AlphaFoldDB" id="A0A0J7IWG3"/>
<evidence type="ECO:0000256" key="5">
    <source>
        <dbReference type="ARBA" id="ARBA00022490"/>
    </source>
</evidence>
<dbReference type="PANTHER" id="PTHR11076">
    <property type="entry name" value="DNA REPAIR POLYMERASE UMUC / TRANSFERASE FAMILY MEMBER"/>
    <property type="match status" value="1"/>
</dbReference>
<dbReference type="OrthoDB" id="9808813at2"/>
<comment type="similarity">
    <text evidence="2 16">Belongs to the DNA polymerase type-Y family.</text>
</comment>
<dbReference type="InterPro" id="IPR043128">
    <property type="entry name" value="Rev_trsase/Diguanyl_cyclase"/>
</dbReference>
<dbReference type="GO" id="GO:0006281">
    <property type="term" value="P:DNA repair"/>
    <property type="evidence" value="ECO:0007669"/>
    <property type="project" value="UniProtKB-UniRule"/>
</dbReference>
<dbReference type="InterPro" id="IPR036775">
    <property type="entry name" value="DNA_pol_Y-fam_lit_finger_sf"/>
</dbReference>
<evidence type="ECO:0000256" key="16">
    <source>
        <dbReference type="HAMAP-Rule" id="MF_01113"/>
    </source>
</evidence>
<evidence type="ECO:0000256" key="14">
    <source>
        <dbReference type="ARBA" id="ARBA00023204"/>
    </source>
</evidence>
<evidence type="ECO:0000256" key="7">
    <source>
        <dbReference type="ARBA" id="ARBA00022695"/>
    </source>
</evidence>
<dbReference type="Gene3D" id="3.30.1490.100">
    <property type="entry name" value="DNA polymerase, Y-family, little finger domain"/>
    <property type="match status" value="1"/>
</dbReference>
<keyword evidence="13 16" id="KW-0238">DNA-binding</keyword>
<keyword evidence="6 16" id="KW-0808">Transferase</keyword>
<dbReference type="CDD" id="cd03586">
    <property type="entry name" value="PolY_Pol_IV_kappa"/>
    <property type="match status" value="1"/>
</dbReference>
<dbReference type="FunFam" id="3.40.1170.60:FF:000001">
    <property type="entry name" value="DNA polymerase IV"/>
    <property type="match status" value="1"/>
</dbReference>
<proteinExistence type="inferred from homology"/>
<dbReference type="PROSITE" id="PS50173">
    <property type="entry name" value="UMUC"/>
    <property type="match status" value="1"/>
</dbReference>
<evidence type="ECO:0000256" key="13">
    <source>
        <dbReference type="ARBA" id="ARBA00023125"/>
    </source>
</evidence>
<dbReference type="InterPro" id="IPR017961">
    <property type="entry name" value="DNA_pol_Y-fam_little_finger"/>
</dbReference>
<evidence type="ECO:0000256" key="15">
    <source>
        <dbReference type="ARBA" id="ARBA00049244"/>
    </source>
</evidence>
<organism evidence="18 19">
    <name type="scientific">Chryseobacterium koreense CCUG 49689</name>
    <dbReference type="NCBI Taxonomy" id="1304281"/>
    <lineage>
        <taxon>Bacteria</taxon>
        <taxon>Pseudomonadati</taxon>
        <taxon>Bacteroidota</taxon>
        <taxon>Flavobacteriia</taxon>
        <taxon>Flavobacteriales</taxon>
        <taxon>Weeksellaceae</taxon>
        <taxon>Chryseobacterium group</taxon>
        <taxon>Chryseobacterium</taxon>
    </lineage>
</organism>
<dbReference type="STRING" id="1304281.ACM44_13950"/>
<dbReference type="InterPro" id="IPR001126">
    <property type="entry name" value="UmuC"/>
</dbReference>
<feature type="active site" evidence="16">
    <location>
        <position position="103"/>
    </location>
</feature>
<comment type="subcellular location">
    <subcellularLocation>
        <location evidence="1 16">Cytoplasm</location>
    </subcellularLocation>
</comment>
<dbReference type="Pfam" id="PF00817">
    <property type="entry name" value="IMS"/>
    <property type="match status" value="1"/>
</dbReference>
<keyword evidence="11 16" id="KW-0460">Magnesium</keyword>
<evidence type="ECO:0000256" key="4">
    <source>
        <dbReference type="ARBA" id="ARBA00022457"/>
    </source>
</evidence>
<evidence type="ECO:0000256" key="10">
    <source>
        <dbReference type="ARBA" id="ARBA00022763"/>
    </source>
</evidence>
<dbReference type="EMBL" id="LFNG01000031">
    <property type="protein sequence ID" value="KMQ70134.1"/>
    <property type="molecule type" value="Genomic_DNA"/>
</dbReference>
<evidence type="ECO:0000259" key="17">
    <source>
        <dbReference type="PROSITE" id="PS50173"/>
    </source>
</evidence>
<dbReference type="GO" id="GO:0003684">
    <property type="term" value="F:damaged DNA binding"/>
    <property type="evidence" value="ECO:0007669"/>
    <property type="project" value="InterPro"/>
</dbReference>
<keyword evidence="4 16" id="KW-0515">Mutator protein</keyword>
<accession>A0A0J7IWG3</accession>
<evidence type="ECO:0000256" key="6">
    <source>
        <dbReference type="ARBA" id="ARBA00022679"/>
    </source>
</evidence>
<dbReference type="Pfam" id="PF11799">
    <property type="entry name" value="IMS_C"/>
    <property type="match status" value="1"/>
</dbReference>
<dbReference type="GO" id="GO:0042276">
    <property type="term" value="P:error-prone translesion synthesis"/>
    <property type="evidence" value="ECO:0007669"/>
    <property type="project" value="TreeGrafter"/>
</dbReference>
<comment type="cofactor">
    <cofactor evidence="16">
        <name>Mg(2+)</name>
        <dbReference type="ChEBI" id="CHEBI:18420"/>
    </cofactor>
    <text evidence="16">Binds 2 magnesium ions per subunit.</text>
</comment>
<evidence type="ECO:0000256" key="11">
    <source>
        <dbReference type="ARBA" id="ARBA00022842"/>
    </source>
</evidence>
<evidence type="ECO:0000256" key="2">
    <source>
        <dbReference type="ARBA" id="ARBA00010945"/>
    </source>
</evidence>
<keyword evidence="9 16" id="KW-0479">Metal-binding</keyword>
<evidence type="ECO:0000256" key="3">
    <source>
        <dbReference type="ARBA" id="ARBA00011245"/>
    </source>
</evidence>
<comment type="subunit">
    <text evidence="3 16">Monomer.</text>
</comment>
<dbReference type="Gene3D" id="3.40.1170.60">
    <property type="match status" value="1"/>
</dbReference>
<keyword evidence="19" id="KW-1185">Reference proteome</keyword>
<keyword evidence="10 16" id="KW-0227">DNA damage</keyword>
<keyword evidence="7 16" id="KW-0548">Nucleotidyltransferase</keyword>
<comment type="function">
    <text evidence="16">Poorly processive, error-prone DNA polymerase involved in untargeted mutagenesis. Copies undamaged DNA at stalled replication forks, which arise in vivo from mismatched or misaligned primer ends. These misaligned primers can be extended by PolIV. Exhibits no 3'-5' exonuclease (proofreading) activity. May be involved in translesional synthesis, in conjunction with the beta clamp from PolIII.</text>
</comment>
<keyword evidence="14 16" id="KW-0234">DNA repair</keyword>
<dbReference type="SUPFAM" id="SSF56672">
    <property type="entry name" value="DNA/RNA polymerases"/>
    <property type="match status" value="1"/>
</dbReference>
<evidence type="ECO:0000256" key="8">
    <source>
        <dbReference type="ARBA" id="ARBA00022705"/>
    </source>
</evidence>
<evidence type="ECO:0000313" key="19">
    <source>
        <dbReference type="Proteomes" id="UP000035900"/>
    </source>
</evidence>
<feature type="domain" description="UmuC" evidence="17">
    <location>
        <begin position="5"/>
        <end position="183"/>
    </location>
</feature>
<dbReference type="PATRIC" id="fig|1304281.5.peg.3025"/>